<proteinExistence type="predicted"/>
<evidence type="ECO:0000313" key="2">
    <source>
        <dbReference type="WBParaSite" id="ES5_v2.g16616.t1"/>
    </source>
</evidence>
<sequence length="133" mass="14635">MDTSAADSAATMNAMNILQQFSQLLFLQSLAAGKSSMPFNPSMYGLPPQPQQEKQHFSSTSTFSTKLPKLPPTSPGNVSMQNQTIADILASHQNLKSELCSPTTSTSSTSEYSPFKLYENVNFQQPRQYKVHV</sequence>
<protein>
    <submittedName>
        <fullName evidence="2">Uncharacterized protein</fullName>
    </submittedName>
</protein>
<accession>A0AC34FH15</accession>
<dbReference type="Proteomes" id="UP000887579">
    <property type="component" value="Unplaced"/>
</dbReference>
<name>A0AC34FH15_9BILA</name>
<evidence type="ECO:0000313" key="1">
    <source>
        <dbReference type="Proteomes" id="UP000887579"/>
    </source>
</evidence>
<reference evidence="2" key="1">
    <citation type="submission" date="2022-11" db="UniProtKB">
        <authorList>
            <consortium name="WormBaseParasite"/>
        </authorList>
    </citation>
    <scope>IDENTIFICATION</scope>
</reference>
<dbReference type="WBParaSite" id="ES5_v2.g16616.t1">
    <property type="protein sequence ID" value="ES5_v2.g16616.t1"/>
    <property type="gene ID" value="ES5_v2.g16616"/>
</dbReference>
<organism evidence="1 2">
    <name type="scientific">Panagrolaimus sp. ES5</name>
    <dbReference type="NCBI Taxonomy" id="591445"/>
    <lineage>
        <taxon>Eukaryota</taxon>
        <taxon>Metazoa</taxon>
        <taxon>Ecdysozoa</taxon>
        <taxon>Nematoda</taxon>
        <taxon>Chromadorea</taxon>
        <taxon>Rhabditida</taxon>
        <taxon>Tylenchina</taxon>
        <taxon>Panagrolaimomorpha</taxon>
        <taxon>Panagrolaimoidea</taxon>
        <taxon>Panagrolaimidae</taxon>
        <taxon>Panagrolaimus</taxon>
    </lineage>
</organism>